<dbReference type="InterPro" id="IPR058627">
    <property type="entry name" value="MdtA-like_C"/>
</dbReference>
<protein>
    <recommendedName>
        <fullName evidence="2">Multidrug resistance protein MdtA-like C-terminal permuted SH3 domain-containing protein</fullName>
    </recommendedName>
</protein>
<dbReference type="PANTHER" id="PTHR30158:SF24">
    <property type="entry name" value="HLYD FAMILY SECRETION PROTEIN"/>
    <property type="match status" value="1"/>
</dbReference>
<accession>A0A0E2Z2Z8</accession>
<dbReference type="HOGENOM" id="CLU_2539131_0_0_6"/>
<name>A0A0E2Z2Z8_9GAMM</name>
<dbReference type="GO" id="GO:0046677">
    <property type="term" value="P:response to antibiotic"/>
    <property type="evidence" value="ECO:0007669"/>
    <property type="project" value="TreeGrafter"/>
</dbReference>
<reference evidence="3 4" key="1">
    <citation type="submission" date="2014-07" db="EMBL/GenBank/DDBJ databases">
        <title>Comparative analysis of Nitrosococcus oceani genome inventories of strains from Pacific and Atlantic gyres.</title>
        <authorList>
            <person name="Lim C.K."/>
            <person name="Wang L."/>
            <person name="Sayavedra-Soto L.A."/>
            <person name="Klotz M.G."/>
        </authorList>
    </citation>
    <scope>NUCLEOTIDE SEQUENCE [LARGE SCALE GENOMIC DNA]</scope>
    <source>
        <strain evidence="3 4">C-27</strain>
    </source>
</reference>
<evidence type="ECO:0000256" key="1">
    <source>
        <dbReference type="SAM" id="MobiDB-lite"/>
    </source>
</evidence>
<dbReference type="AlphaFoldDB" id="A0A0E2Z2Z8"/>
<dbReference type="Proteomes" id="UP000028839">
    <property type="component" value="Unassembled WGS sequence"/>
</dbReference>
<dbReference type="GO" id="GO:0005886">
    <property type="term" value="C:plasma membrane"/>
    <property type="evidence" value="ECO:0007669"/>
    <property type="project" value="TreeGrafter"/>
</dbReference>
<evidence type="ECO:0000313" key="4">
    <source>
        <dbReference type="Proteomes" id="UP000028839"/>
    </source>
</evidence>
<dbReference type="OrthoDB" id="9800613at2"/>
<dbReference type="Gene3D" id="2.40.420.20">
    <property type="match status" value="1"/>
</dbReference>
<evidence type="ECO:0000259" key="2">
    <source>
        <dbReference type="Pfam" id="PF25967"/>
    </source>
</evidence>
<organism evidence="3 4">
    <name type="scientific">Nitrosococcus oceani C-27</name>
    <dbReference type="NCBI Taxonomy" id="314279"/>
    <lineage>
        <taxon>Bacteria</taxon>
        <taxon>Pseudomonadati</taxon>
        <taxon>Pseudomonadota</taxon>
        <taxon>Gammaproteobacteria</taxon>
        <taxon>Chromatiales</taxon>
        <taxon>Chromatiaceae</taxon>
        <taxon>Nitrosococcus</taxon>
    </lineage>
</organism>
<dbReference type="Pfam" id="PF25967">
    <property type="entry name" value="RND-MFP_C"/>
    <property type="match status" value="1"/>
</dbReference>
<gene>
    <name evidence="3" type="ORF">IB75_17345</name>
</gene>
<evidence type="ECO:0000313" key="3">
    <source>
        <dbReference type="EMBL" id="KFI17930.1"/>
    </source>
</evidence>
<feature type="domain" description="Multidrug resistance protein MdtA-like C-terminal permuted SH3" evidence="2">
    <location>
        <begin position="2"/>
        <end position="52"/>
    </location>
</feature>
<dbReference type="PANTHER" id="PTHR30158">
    <property type="entry name" value="ACRA/E-RELATED COMPONENT OF DRUG EFFLUX TRANSPORTER"/>
    <property type="match status" value="1"/>
</dbReference>
<feature type="region of interest" description="Disordered" evidence="1">
    <location>
        <begin position="64"/>
        <end position="83"/>
    </location>
</feature>
<sequence length="83" mass="8722">MQQGSNGHIVYVIKPDGTAEVRPVVVGDYEGEKDIVILSGLQAGDQLVVEGMLKVVPGQPVKIVEPSGDNDKAAARPDVVAQE</sequence>
<proteinExistence type="predicted"/>
<comment type="caution">
    <text evidence="3">The sequence shown here is derived from an EMBL/GenBank/DDBJ whole genome shotgun (WGS) entry which is preliminary data.</text>
</comment>
<dbReference type="EMBL" id="JPGN01000274">
    <property type="protein sequence ID" value="KFI17930.1"/>
    <property type="molecule type" value="Genomic_DNA"/>
</dbReference>